<feature type="transmembrane region" description="Helical" evidence="1">
    <location>
        <begin position="31"/>
        <end position="53"/>
    </location>
</feature>
<evidence type="ECO:0000256" key="1">
    <source>
        <dbReference type="SAM" id="Phobius"/>
    </source>
</evidence>
<feature type="transmembrane region" description="Helical" evidence="1">
    <location>
        <begin position="60"/>
        <end position="83"/>
    </location>
</feature>
<proteinExistence type="predicted"/>
<organism evidence="2 3">
    <name type="scientific">Roseomonas gilardii</name>
    <dbReference type="NCBI Taxonomy" id="257708"/>
    <lineage>
        <taxon>Bacteria</taxon>
        <taxon>Pseudomonadati</taxon>
        <taxon>Pseudomonadota</taxon>
        <taxon>Alphaproteobacteria</taxon>
        <taxon>Acetobacterales</taxon>
        <taxon>Roseomonadaceae</taxon>
        <taxon>Roseomonas</taxon>
    </lineage>
</organism>
<keyword evidence="1" id="KW-0472">Membrane</keyword>
<sequence length="136" mass="14430">MMLRALRLVGMAAQAESRRLKVQAGSKINQLLYWLIAAVFGIAAFIMLHILIYNFAFFHAGAVGAAAILLAVDLVLALVLALLASRGGHSNAEIEARAVRDVALSGAAEEVFLGVARKSAPIAVLGGILLTLLRRR</sequence>
<evidence type="ECO:0008006" key="4">
    <source>
        <dbReference type="Google" id="ProtNLM"/>
    </source>
</evidence>
<keyword evidence="1" id="KW-0812">Transmembrane</keyword>
<dbReference type="STRING" id="257708.RGI145_07605"/>
<dbReference type="RefSeq" id="WP_027280863.1">
    <property type="nucleotide sequence ID" value="NZ_CP015583.1"/>
</dbReference>
<protein>
    <recommendedName>
        <fullName evidence="4">Phage holin family protein</fullName>
    </recommendedName>
</protein>
<dbReference type="Proteomes" id="UP000185494">
    <property type="component" value="Chromosome 1"/>
</dbReference>
<reference evidence="2 3" key="1">
    <citation type="submission" date="2016-05" db="EMBL/GenBank/DDBJ databases">
        <title>Complete Genome and Methylome Analysis of Psychrotrophic Bacterial Isolates from Antarctic Lake Untersee.</title>
        <authorList>
            <person name="Fomenkov A."/>
            <person name="Akimov V.N."/>
            <person name="Vasilyeva L.V."/>
            <person name="Andersen D."/>
            <person name="Vincze T."/>
            <person name="Roberts R.J."/>
        </authorList>
    </citation>
    <scope>NUCLEOTIDE SEQUENCE [LARGE SCALE GENOMIC DNA]</scope>
    <source>
        <strain evidence="2 3">U14-5</strain>
    </source>
</reference>
<gene>
    <name evidence="2" type="ORF">RGI145_07605</name>
</gene>
<accession>A0A1L7ADW4</accession>
<name>A0A1L7ADW4_9PROT</name>
<dbReference type="EMBL" id="CP015583">
    <property type="protein sequence ID" value="APT56978.1"/>
    <property type="molecule type" value="Genomic_DNA"/>
</dbReference>
<dbReference type="KEGG" id="rgi:RGI145_07605"/>
<evidence type="ECO:0000313" key="2">
    <source>
        <dbReference type="EMBL" id="APT56978.1"/>
    </source>
</evidence>
<evidence type="ECO:0000313" key="3">
    <source>
        <dbReference type="Proteomes" id="UP000185494"/>
    </source>
</evidence>
<dbReference type="AlphaFoldDB" id="A0A1L7ADW4"/>
<keyword evidence="1" id="KW-1133">Transmembrane helix</keyword>